<dbReference type="PANTHER" id="PTHR32361:SF24">
    <property type="entry name" value="REDUCTASE, PUTATIVE (AFU_ORTHOLOGUE AFUA_3G10820)-RELATED"/>
    <property type="match status" value="1"/>
</dbReference>
<feature type="transmembrane region" description="Helical" evidence="13">
    <location>
        <begin position="238"/>
        <end position="259"/>
    </location>
</feature>
<evidence type="ECO:0000256" key="6">
    <source>
        <dbReference type="ARBA" id="ARBA00022692"/>
    </source>
</evidence>
<comment type="subcellular location">
    <subcellularLocation>
        <location evidence="1">Cell membrane</location>
        <topology evidence="1">Multi-pass membrane protein</topology>
    </subcellularLocation>
</comment>
<feature type="transmembrane region" description="Helical" evidence="13">
    <location>
        <begin position="271"/>
        <end position="292"/>
    </location>
</feature>
<dbReference type="EC" id="1.16.1.9" evidence="3"/>
<comment type="similarity">
    <text evidence="2">Belongs to the ferric reductase (FRE) family.</text>
</comment>
<keyword evidence="9" id="KW-0560">Oxidoreductase</keyword>
<feature type="domain" description="FAD-binding FR-type" evidence="14">
    <location>
        <begin position="327"/>
        <end position="454"/>
    </location>
</feature>
<keyword evidence="8 13" id="KW-1133">Transmembrane helix</keyword>
<evidence type="ECO:0000256" key="12">
    <source>
        <dbReference type="ARBA" id="ARBA00048483"/>
    </source>
</evidence>
<evidence type="ECO:0000256" key="2">
    <source>
        <dbReference type="ARBA" id="ARBA00006278"/>
    </source>
</evidence>
<dbReference type="Pfam" id="PF08030">
    <property type="entry name" value="NAD_binding_6"/>
    <property type="match status" value="1"/>
</dbReference>
<dbReference type="STRING" id="1392247.A0A3N4L0Y4"/>
<dbReference type="InParanoid" id="A0A3N4L0Y4"/>
<evidence type="ECO:0000256" key="5">
    <source>
        <dbReference type="ARBA" id="ARBA00022475"/>
    </source>
</evidence>
<dbReference type="GO" id="GO:0006826">
    <property type="term" value="P:iron ion transport"/>
    <property type="evidence" value="ECO:0007669"/>
    <property type="project" value="TreeGrafter"/>
</dbReference>
<evidence type="ECO:0000256" key="7">
    <source>
        <dbReference type="ARBA" id="ARBA00022982"/>
    </source>
</evidence>
<comment type="catalytic activity">
    <reaction evidence="12">
        <text>2 a Fe(II)-siderophore + NADP(+) + H(+) = 2 a Fe(III)-siderophore + NADPH</text>
        <dbReference type="Rhea" id="RHEA:28795"/>
        <dbReference type="Rhea" id="RHEA-COMP:11342"/>
        <dbReference type="Rhea" id="RHEA-COMP:11344"/>
        <dbReference type="ChEBI" id="CHEBI:15378"/>
        <dbReference type="ChEBI" id="CHEBI:29033"/>
        <dbReference type="ChEBI" id="CHEBI:29034"/>
        <dbReference type="ChEBI" id="CHEBI:57783"/>
        <dbReference type="ChEBI" id="CHEBI:58349"/>
        <dbReference type="EC" id="1.16.1.9"/>
    </reaction>
</comment>
<protein>
    <recommendedName>
        <fullName evidence="3">ferric-chelate reductase (NADPH)</fullName>
        <ecNumber evidence="3">1.16.1.9</ecNumber>
    </recommendedName>
</protein>
<evidence type="ECO:0000313" key="16">
    <source>
        <dbReference type="Proteomes" id="UP000277580"/>
    </source>
</evidence>
<evidence type="ECO:0000256" key="8">
    <source>
        <dbReference type="ARBA" id="ARBA00022989"/>
    </source>
</evidence>
<keyword evidence="10" id="KW-0406">Ion transport</keyword>
<evidence type="ECO:0000259" key="14">
    <source>
        <dbReference type="PROSITE" id="PS51384"/>
    </source>
</evidence>
<dbReference type="GO" id="GO:0006879">
    <property type="term" value="P:intracellular iron ion homeostasis"/>
    <property type="evidence" value="ECO:0007669"/>
    <property type="project" value="TreeGrafter"/>
</dbReference>
<keyword evidence="7" id="KW-0249">Electron transport</keyword>
<dbReference type="CDD" id="cd06186">
    <property type="entry name" value="NOX_Duox_like_FAD_NADP"/>
    <property type="match status" value="1"/>
</dbReference>
<dbReference type="InterPro" id="IPR013130">
    <property type="entry name" value="Fe3_Rdtase_TM_dom"/>
</dbReference>
<dbReference type="Gene3D" id="3.40.50.80">
    <property type="entry name" value="Nucleotide-binding domain of ferredoxin-NADP reductase (FNR) module"/>
    <property type="match status" value="1"/>
</dbReference>
<dbReference type="InterPro" id="IPR039261">
    <property type="entry name" value="FNR_nucleotide-bd"/>
</dbReference>
<dbReference type="InterPro" id="IPR051410">
    <property type="entry name" value="Ferric/Cupric_Reductase"/>
</dbReference>
<evidence type="ECO:0000256" key="10">
    <source>
        <dbReference type="ARBA" id="ARBA00023065"/>
    </source>
</evidence>
<keyword evidence="16" id="KW-1185">Reference proteome</keyword>
<dbReference type="AlphaFoldDB" id="A0A3N4L0Y4"/>
<dbReference type="GO" id="GO:0005886">
    <property type="term" value="C:plasma membrane"/>
    <property type="evidence" value="ECO:0007669"/>
    <property type="project" value="UniProtKB-SubCell"/>
</dbReference>
<dbReference type="PANTHER" id="PTHR32361">
    <property type="entry name" value="FERRIC/CUPRIC REDUCTASE TRANSMEMBRANE COMPONENT"/>
    <property type="match status" value="1"/>
</dbReference>
<dbReference type="SFLD" id="SFLDG01168">
    <property type="entry name" value="Ferric_reductase_subgroup_(FRE"/>
    <property type="match status" value="1"/>
</dbReference>
<accession>A0A3N4L0Y4</accession>
<keyword evidence="5" id="KW-1003">Cell membrane</keyword>
<dbReference type="Pfam" id="PF01794">
    <property type="entry name" value="Ferric_reduct"/>
    <property type="match status" value="1"/>
</dbReference>
<dbReference type="InterPro" id="IPR017927">
    <property type="entry name" value="FAD-bd_FR_type"/>
</dbReference>
<gene>
    <name evidence="15" type="ORF">P167DRAFT_571454</name>
</gene>
<name>A0A3N4L0Y4_9PEZI</name>
<sequence length="607" mass="68124">MINNFVPRSFGALAASGLLFASAAVASSAGVPPAGEDSGELVNIEFGKWMLVALGAFAGIPLIYRLVSVVYCQIRLMASLGLENQTYFSSHKHEWVSWLKINILYAPFWKNRHNRELQISRALDIGTLPTRFESFFLIGYVVGNIVFSLHKIDWDGQTTAILGEIRNRTGVLSTINLVPLFLLAGRNNPLIQLMGISFDTYNLVHRWLGRIVVTEAFAHSACWAAAKVMNGGWAPVGAAIQGSVFIQMGFVGTCAFVFLMCHSPSSLRHAFYETFLFLHIVAAAVALGGLWMHLDYKKYRWLVYVKIAIALWVFDRSVRLFRIIYRNIGKRMTTATVEILPGEAIRVTLKLARPWKFRPGQHVYLYVPSVGLWTSHPFTIAWGEQLQQNHKIDDERLSFHRQDLMHIGEKTMSLVIRRRTGFTNALFNKADRTPNKVITLKALAEGPYGKVDSLASYGTVVLVAGGVGITHPVPHIRELVEGYAKGTVATKRIVLVWVVQSPEHLEWIRPWMTDILAMERRREVLEIQLFVTRPSSTKAIHSPSATVQMFPGRPNIDTILDREIDRRMGTMGVTVCGSGSLSDDVRRAVRAKMDIANIDFIEEAFSW</sequence>
<keyword evidence="4" id="KW-0813">Transport</keyword>
<dbReference type="Pfam" id="PF08022">
    <property type="entry name" value="FAD_binding_8"/>
    <property type="match status" value="1"/>
</dbReference>
<evidence type="ECO:0000256" key="4">
    <source>
        <dbReference type="ARBA" id="ARBA00022448"/>
    </source>
</evidence>
<evidence type="ECO:0000256" key="9">
    <source>
        <dbReference type="ARBA" id="ARBA00023002"/>
    </source>
</evidence>
<dbReference type="SUPFAM" id="SSF63380">
    <property type="entry name" value="Riboflavin synthase domain-like"/>
    <property type="match status" value="1"/>
</dbReference>
<evidence type="ECO:0000256" key="13">
    <source>
        <dbReference type="SAM" id="Phobius"/>
    </source>
</evidence>
<evidence type="ECO:0000313" key="15">
    <source>
        <dbReference type="EMBL" id="RPB15378.1"/>
    </source>
</evidence>
<feature type="transmembrane region" description="Helical" evidence="13">
    <location>
        <begin position="298"/>
        <end position="314"/>
    </location>
</feature>
<dbReference type="SUPFAM" id="SSF52343">
    <property type="entry name" value="Ferredoxin reductase-like, C-terminal NADP-linked domain"/>
    <property type="match status" value="1"/>
</dbReference>
<evidence type="ECO:0000256" key="1">
    <source>
        <dbReference type="ARBA" id="ARBA00004651"/>
    </source>
</evidence>
<dbReference type="GO" id="GO:0015677">
    <property type="term" value="P:copper ion import"/>
    <property type="evidence" value="ECO:0007669"/>
    <property type="project" value="TreeGrafter"/>
</dbReference>
<dbReference type="GO" id="GO:0052851">
    <property type="term" value="F:ferric-chelate reductase (NADPH) activity"/>
    <property type="evidence" value="ECO:0007669"/>
    <property type="project" value="UniProtKB-EC"/>
</dbReference>
<dbReference type="EMBL" id="ML119113">
    <property type="protein sequence ID" value="RPB15378.1"/>
    <property type="molecule type" value="Genomic_DNA"/>
</dbReference>
<evidence type="ECO:0000256" key="3">
    <source>
        <dbReference type="ARBA" id="ARBA00012668"/>
    </source>
</evidence>
<proteinExistence type="inferred from homology"/>
<reference evidence="15 16" key="1">
    <citation type="journal article" date="2018" name="Nat. Ecol. Evol.">
        <title>Pezizomycetes genomes reveal the molecular basis of ectomycorrhizal truffle lifestyle.</title>
        <authorList>
            <person name="Murat C."/>
            <person name="Payen T."/>
            <person name="Noel B."/>
            <person name="Kuo A."/>
            <person name="Morin E."/>
            <person name="Chen J."/>
            <person name="Kohler A."/>
            <person name="Krizsan K."/>
            <person name="Balestrini R."/>
            <person name="Da Silva C."/>
            <person name="Montanini B."/>
            <person name="Hainaut M."/>
            <person name="Levati E."/>
            <person name="Barry K.W."/>
            <person name="Belfiori B."/>
            <person name="Cichocki N."/>
            <person name="Clum A."/>
            <person name="Dockter R.B."/>
            <person name="Fauchery L."/>
            <person name="Guy J."/>
            <person name="Iotti M."/>
            <person name="Le Tacon F."/>
            <person name="Lindquist E.A."/>
            <person name="Lipzen A."/>
            <person name="Malagnac F."/>
            <person name="Mello A."/>
            <person name="Molinier V."/>
            <person name="Miyauchi S."/>
            <person name="Poulain J."/>
            <person name="Riccioni C."/>
            <person name="Rubini A."/>
            <person name="Sitrit Y."/>
            <person name="Splivallo R."/>
            <person name="Traeger S."/>
            <person name="Wang M."/>
            <person name="Zifcakova L."/>
            <person name="Wipf D."/>
            <person name="Zambonelli A."/>
            <person name="Paolocci F."/>
            <person name="Nowrousian M."/>
            <person name="Ottonello S."/>
            <person name="Baldrian P."/>
            <person name="Spatafora J.W."/>
            <person name="Henrissat B."/>
            <person name="Nagy L.G."/>
            <person name="Aury J.M."/>
            <person name="Wincker P."/>
            <person name="Grigoriev I.V."/>
            <person name="Bonfante P."/>
            <person name="Martin F.M."/>
        </authorList>
    </citation>
    <scope>NUCLEOTIDE SEQUENCE [LARGE SCALE GENOMIC DNA]</scope>
    <source>
        <strain evidence="15 16">CCBAS932</strain>
    </source>
</reference>
<dbReference type="InterPro" id="IPR013112">
    <property type="entry name" value="FAD-bd_8"/>
</dbReference>
<evidence type="ECO:0000256" key="11">
    <source>
        <dbReference type="ARBA" id="ARBA00023136"/>
    </source>
</evidence>
<keyword evidence="11 13" id="KW-0472">Membrane</keyword>
<dbReference type="Proteomes" id="UP000277580">
    <property type="component" value="Unassembled WGS sequence"/>
</dbReference>
<dbReference type="PROSITE" id="PS51384">
    <property type="entry name" value="FAD_FR"/>
    <property type="match status" value="1"/>
</dbReference>
<dbReference type="InterPro" id="IPR017938">
    <property type="entry name" value="Riboflavin_synthase-like_b-brl"/>
</dbReference>
<dbReference type="InterPro" id="IPR013121">
    <property type="entry name" value="Fe_red_NAD-bd_6"/>
</dbReference>
<keyword evidence="6 13" id="KW-0812">Transmembrane</keyword>
<dbReference type="SFLD" id="SFLDS00052">
    <property type="entry name" value="Ferric_Reductase_Domain"/>
    <property type="match status" value="1"/>
</dbReference>
<dbReference type="OrthoDB" id="4494341at2759"/>
<organism evidence="15 16">
    <name type="scientific">Morchella conica CCBAS932</name>
    <dbReference type="NCBI Taxonomy" id="1392247"/>
    <lineage>
        <taxon>Eukaryota</taxon>
        <taxon>Fungi</taxon>
        <taxon>Dikarya</taxon>
        <taxon>Ascomycota</taxon>
        <taxon>Pezizomycotina</taxon>
        <taxon>Pezizomycetes</taxon>
        <taxon>Pezizales</taxon>
        <taxon>Morchellaceae</taxon>
        <taxon>Morchella</taxon>
    </lineage>
</organism>
<feature type="transmembrane region" description="Helical" evidence="13">
    <location>
        <begin position="50"/>
        <end position="72"/>
    </location>
</feature>
<dbReference type="FunCoup" id="A0A3N4L0Y4">
    <property type="interactions" value="347"/>
</dbReference>